<feature type="domain" description="AraC effector-binding" evidence="1">
    <location>
        <begin position="1"/>
        <end position="153"/>
    </location>
</feature>
<dbReference type="Pfam" id="PF14526">
    <property type="entry name" value="Cass2"/>
    <property type="match status" value="1"/>
</dbReference>
<dbReference type="Proteomes" id="UP000000845">
    <property type="component" value="Chromosome"/>
</dbReference>
<sequence>MKYEIVEIPTKTMAGISIRTTNENMQAVNDIGKLWEEFWNKNIFSFTENKKNNKMYGVYTNYEGDFTKPYDFYACCEVSSEGNNNDEFSVISVPESKYAKFSLRGNYDEAAEKLWNTIWETKLDRKYTYDFEVYHNDGNDPENLLLEIYVAVN</sequence>
<evidence type="ECO:0000313" key="3">
    <source>
        <dbReference type="Proteomes" id="UP000000845"/>
    </source>
</evidence>
<dbReference type="InterPro" id="IPR029441">
    <property type="entry name" value="Cass2"/>
</dbReference>
<dbReference type="Gene3D" id="3.20.80.10">
    <property type="entry name" value="Regulatory factor, effector binding domain"/>
    <property type="match status" value="1"/>
</dbReference>
<reference evidence="3" key="1">
    <citation type="submission" date="2009-09" db="EMBL/GenBank/DDBJ databases">
        <title>The complete chromosome of Sebaldella termitidis ATCC 33386.</title>
        <authorList>
            <consortium name="US DOE Joint Genome Institute (JGI-PGF)"/>
            <person name="Lucas S."/>
            <person name="Copeland A."/>
            <person name="Lapidus A."/>
            <person name="Glavina del Rio T."/>
            <person name="Dalin E."/>
            <person name="Tice H."/>
            <person name="Bruce D."/>
            <person name="Goodwin L."/>
            <person name="Pitluck S."/>
            <person name="Kyrpides N."/>
            <person name="Mavromatis K."/>
            <person name="Ivanova N."/>
            <person name="Mikhailova N."/>
            <person name="Sims D."/>
            <person name="Meincke L."/>
            <person name="Brettin T."/>
            <person name="Detter J.C."/>
            <person name="Han C."/>
            <person name="Larimer F."/>
            <person name="Land M."/>
            <person name="Hauser L."/>
            <person name="Markowitz V."/>
            <person name="Cheng J.F."/>
            <person name="Hugenholtz P."/>
            <person name="Woyke T."/>
            <person name="Wu D."/>
            <person name="Eisen J.A."/>
        </authorList>
    </citation>
    <scope>NUCLEOTIDE SEQUENCE [LARGE SCALE GENOMIC DNA]</scope>
    <source>
        <strain evidence="3">ATCC 33386 / NCTC 11300</strain>
    </source>
</reference>
<dbReference type="SMART" id="SM00871">
    <property type="entry name" value="AraC_E_bind"/>
    <property type="match status" value="1"/>
</dbReference>
<reference evidence="2 3" key="2">
    <citation type="journal article" date="2010" name="Stand. Genomic Sci.">
        <title>Complete genome sequence of Sebaldella termitidis type strain (NCTC 11300).</title>
        <authorList>
            <person name="Harmon-Smith M."/>
            <person name="Celia L."/>
            <person name="Chertkov O."/>
            <person name="Lapidus A."/>
            <person name="Copeland A."/>
            <person name="Glavina Del Rio T."/>
            <person name="Nolan M."/>
            <person name="Lucas S."/>
            <person name="Tice H."/>
            <person name="Cheng J.F."/>
            <person name="Han C."/>
            <person name="Detter J.C."/>
            <person name="Bruce D."/>
            <person name="Goodwin L."/>
            <person name="Pitluck S."/>
            <person name="Pati A."/>
            <person name="Liolios K."/>
            <person name="Ivanova N."/>
            <person name="Mavromatis K."/>
            <person name="Mikhailova N."/>
            <person name="Chen A."/>
            <person name="Palaniappan K."/>
            <person name="Land M."/>
            <person name="Hauser L."/>
            <person name="Chang Y.J."/>
            <person name="Jeffries C.D."/>
            <person name="Brettin T."/>
            <person name="Goker M."/>
            <person name="Beck B."/>
            <person name="Bristow J."/>
            <person name="Eisen J.A."/>
            <person name="Markowitz V."/>
            <person name="Hugenholtz P."/>
            <person name="Kyrpides N.C."/>
            <person name="Klenk H.P."/>
            <person name="Chen F."/>
        </authorList>
    </citation>
    <scope>NUCLEOTIDE SEQUENCE [LARGE SCALE GENOMIC DNA]</scope>
    <source>
        <strain evidence="3">ATCC 33386 / NCTC 11300</strain>
    </source>
</reference>
<dbReference type="HOGENOM" id="CLU_106591_1_0_0"/>
<evidence type="ECO:0000259" key="1">
    <source>
        <dbReference type="SMART" id="SM00871"/>
    </source>
</evidence>
<dbReference type="InterPro" id="IPR010499">
    <property type="entry name" value="AraC_E-bd"/>
</dbReference>
<dbReference type="eggNOG" id="COG3708">
    <property type="taxonomic scope" value="Bacteria"/>
</dbReference>
<dbReference type="PANTHER" id="PTHR36444">
    <property type="entry name" value="TRANSCRIPTIONAL REGULATOR PROTEIN YOBU-RELATED"/>
    <property type="match status" value="1"/>
</dbReference>
<dbReference type="AlphaFoldDB" id="D1AJG5"/>
<keyword evidence="3" id="KW-1185">Reference proteome</keyword>
<name>D1AJG5_SEBTE</name>
<accession>D1AJG5</accession>
<dbReference type="KEGG" id="str:Sterm_1998"/>
<proteinExistence type="predicted"/>
<evidence type="ECO:0000313" key="2">
    <source>
        <dbReference type="EMBL" id="ACZ08853.1"/>
    </source>
</evidence>
<dbReference type="PANTHER" id="PTHR36444:SF2">
    <property type="entry name" value="TRANSCRIPTIONAL REGULATOR PROTEIN YOBU-RELATED"/>
    <property type="match status" value="1"/>
</dbReference>
<organism evidence="2 3">
    <name type="scientific">Sebaldella termitidis (strain ATCC 33386 / NCTC 11300)</name>
    <dbReference type="NCBI Taxonomy" id="526218"/>
    <lineage>
        <taxon>Bacteria</taxon>
        <taxon>Fusobacteriati</taxon>
        <taxon>Fusobacteriota</taxon>
        <taxon>Fusobacteriia</taxon>
        <taxon>Fusobacteriales</taxon>
        <taxon>Leptotrichiaceae</taxon>
        <taxon>Sebaldella</taxon>
    </lineage>
</organism>
<dbReference type="InterPro" id="IPR053182">
    <property type="entry name" value="YobU-like_regulator"/>
</dbReference>
<dbReference type="EMBL" id="CP001739">
    <property type="protein sequence ID" value="ACZ08853.1"/>
    <property type="molecule type" value="Genomic_DNA"/>
</dbReference>
<gene>
    <name evidence="2" type="ordered locus">Sterm_1998</name>
</gene>
<dbReference type="RefSeq" id="WP_012861447.1">
    <property type="nucleotide sequence ID" value="NC_013517.1"/>
</dbReference>
<dbReference type="SUPFAM" id="SSF55136">
    <property type="entry name" value="Probable bacterial effector-binding domain"/>
    <property type="match status" value="1"/>
</dbReference>
<protein>
    <submittedName>
        <fullName evidence="2">Transcription activator effector binding protein</fullName>
    </submittedName>
</protein>
<dbReference type="InterPro" id="IPR011256">
    <property type="entry name" value="Reg_factor_effector_dom_sf"/>
</dbReference>